<proteinExistence type="predicted"/>
<dbReference type="EMBL" id="MT141603">
    <property type="protein sequence ID" value="QJA68281.1"/>
    <property type="molecule type" value="Genomic_DNA"/>
</dbReference>
<name>A0A6M3JGW8_9ZZZZ</name>
<accession>A0A6M3JGW8</accession>
<dbReference type="AlphaFoldDB" id="A0A6M3JGW8"/>
<sequence>MSDFVMGKPKHVGDSAMITDIGDGMLVLGTPTVAHNPVTKQDERIKEVIKHPLPTNCPNCKKQNPPGVEITVLETGYFVYACTSCNQFVWCRIKGK</sequence>
<evidence type="ECO:0000313" key="1">
    <source>
        <dbReference type="EMBL" id="QJA68281.1"/>
    </source>
</evidence>
<organism evidence="1">
    <name type="scientific">viral metagenome</name>
    <dbReference type="NCBI Taxonomy" id="1070528"/>
    <lineage>
        <taxon>unclassified sequences</taxon>
        <taxon>metagenomes</taxon>
        <taxon>organismal metagenomes</taxon>
    </lineage>
</organism>
<reference evidence="1" key="1">
    <citation type="submission" date="2020-03" db="EMBL/GenBank/DDBJ databases">
        <title>The deep terrestrial virosphere.</title>
        <authorList>
            <person name="Holmfeldt K."/>
            <person name="Nilsson E."/>
            <person name="Simone D."/>
            <person name="Lopez-Fernandez M."/>
            <person name="Wu X."/>
            <person name="de Brujin I."/>
            <person name="Lundin D."/>
            <person name="Andersson A."/>
            <person name="Bertilsson S."/>
            <person name="Dopson M."/>
        </authorList>
    </citation>
    <scope>NUCLEOTIDE SEQUENCE</scope>
    <source>
        <strain evidence="1">MM415A07376</strain>
    </source>
</reference>
<gene>
    <name evidence="1" type="ORF">MM415A07376_0007</name>
</gene>
<protein>
    <submittedName>
        <fullName evidence="1">Uncharacterized protein</fullName>
    </submittedName>
</protein>